<dbReference type="GO" id="GO:0003697">
    <property type="term" value="F:single-stranded DNA binding"/>
    <property type="evidence" value="ECO:0007669"/>
    <property type="project" value="InterPro"/>
</dbReference>
<feature type="compositionally biased region" description="Basic and acidic residues" evidence="4">
    <location>
        <begin position="121"/>
        <end position="138"/>
    </location>
</feature>
<dbReference type="InterPro" id="IPR012340">
    <property type="entry name" value="NA-bd_OB-fold"/>
</dbReference>
<comment type="caution">
    <text evidence="5">The sequence shown here is derived from an EMBL/GenBank/DDBJ whole genome shotgun (WGS) entry which is preliminary data.</text>
</comment>
<dbReference type="NCBIfam" id="TIGR00621">
    <property type="entry name" value="ssb"/>
    <property type="match status" value="1"/>
</dbReference>
<dbReference type="RefSeq" id="WP_231444509.1">
    <property type="nucleotide sequence ID" value="NZ_JAJOMB010000011.1"/>
</dbReference>
<sequence length="202" mass="22197">MNDIQVVLRGNLASEPRFVTFDDGNTVTSFRLASTSSWFDRNNNTWVDRRTTYVSVNCRRALATSAQQSLRKGHPVVVTGRLWERAWVKDERSGRTLEVEAETVGHDLTFGVSAFTRVLRSSRDRHTNEEDAAGEKSSSEAGPDSPESQPDAAAIYEAVRKIETPVTDVSGLPVLDDKADEADGSDSESDRASDDFSVTRAG</sequence>
<dbReference type="SUPFAM" id="SSF50249">
    <property type="entry name" value="Nucleic acid-binding proteins"/>
    <property type="match status" value="1"/>
</dbReference>
<keyword evidence="6" id="KW-1185">Reference proteome</keyword>
<proteinExistence type="predicted"/>
<dbReference type="EMBL" id="JAJOMB010000011">
    <property type="protein sequence ID" value="MCD5313381.1"/>
    <property type="molecule type" value="Genomic_DNA"/>
</dbReference>
<gene>
    <name evidence="5" type="ORF">LR394_20945</name>
</gene>
<dbReference type="InterPro" id="IPR000424">
    <property type="entry name" value="Primosome_PriB/ssb"/>
</dbReference>
<evidence type="ECO:0000256" key="4">
    <source>
        <dbReference type="SAM" id="MobiDB-lite"/>
    </source>
</evidence>
<dbReference type="GO" id="GO:0006260">
    <property type="term" value="P:DNA replication"/>
    <property type="evidence" value="ECO:0007669"/>
    <property type="project" value="InterPro"/>
</dbReference>
<evidence type="ECO:0000256" key="2">
    <source>
        <dbReference type="PROSITE-ProRule" id="PRU00252"/>
    </source>
</evidence>
<evidence type="ECO:0000313" key="5">
    <source>
        <dbReference type="EMBL" id="MCD5313381.1"/>
    </source>
</evidence>
<evidence type="ECO:0000256" key="1">
    <source>
        <dbReference type="ARBA" id="ARBA00023125"/>
    </source>
</evidence>
<evidence type="ECO:0000313" key="6">
    <source>
        <dbReference type="Proteomes" id="UP001138997"/>
    </source>
</evidence>
<name>A0A9X1NGH8_9ACTN</name>
<reference evidence="5" key="1">
    <citation type="submission" date="2021-11" db="EMBL/GenBank/DDBJ databases">
        <title>Streptomyces corallinus and Kineosporia corallina sp. nov., two new coral-derived marine actinobacteria.</title>
        <authorList>
            <person name="Buangrab K."/>
            <person name="Sutthacheep M."/>
            <person name="Yeemin T."/>
            <person name="Harunari E."/>
            <person name="Igarashi Y."/>
            <person name="Sripreechasak P."/>
            <person name="Kanchanasin P."/>
            <person name="Tanasupawat S."/>
            <person name="Phongsopitanun W."/>
        </authorList>
    </citation>
    <scope>NUCLEOTIDE SEQUENCE</scope>
    <source>
        <strain evidence="5">JCM 31032</strain>
    </source>
</reference>
<dbReference type="PANTHER" id="PTHR10302:SF0">
    <property type="entry name" value="SINGLE-STRANDED DNA-BINDING PROTEIN, MITOCHONDRIAL"/>
    <property type="match status" value="1"/>
</dbReference>
<dbReference type="PANTHER" id="PTHR10302">
    <property type="entry name" value="SINGLE-STRANDED DNA-BINDING PROTEIN"/>
    <property type="match status" value="1"/>
</dbReference>
<dbReference type="Pfam" id="PF00436">
    <property type="entry name" value="SSB"/>
    <property type="match status" value="1"/>
</dbReference>
<keyword evidence="1 2" id="KW-0238">DNA-binding</keyword>
<dbReference type="InterPro" id="IPR011344">
    <property type="entry name" value="ssDNA-bd"/>
</dbReference>
<dbReference type="GO" id="GO:0009295">
    <property type="term" value="C:nucleoid"/>
    <property type="evidence" value="ECO:0007669"/>
    <property type="project" value="TreeGrafter"/>
</dbReference>
<feature type="compositionally biased region" description="Acidic residues" evidence="4">
    <location>
        <begin position="178"/>
        <end position="187"/>
    </location>
</feature>
<feature type="region of interest" description="Disordered" evidence="4">
    <location>
        <begin position="166"/>
        <end position="202"/>
    </location>
</feature>
<protein>
    <recommendedName>
        <fullName evidence="3">Single-stranded DNA-binding protein</fullName>
    </recommendedName>
</protein>
<dbReference type="Proteomes" id="UP001138997">
    <property type="component" value="Unassembled WGS sequence"/>
</dbReference>
<dbReference type="PROSITE" id="PS50935">
    <property type="entry name" value="SSB"/>
    <property type="match status" value="1"/>
</dbReference>
<accession>A0A9X1NGH8</accession>
<organism evidence="5 6">
    <name type="scientific">Kineosporia babensis</name>
    <dbReference type="NCBI Taxonomy" id="499548"/>
    <lineage>
        <taxon>Bacteria</taxon>
        <taxon>Bacillati</taxon>
        <taxon>Actinomycetota</taxon>
        <taxon>Actinomycetes</taxon>
        <taxon>Kineosporiales</taxon>
        <taxon>Kineosporiaceae</taxon>
        <taxon>Kineosporia</taxon>
    </lineage>
</organism>
<feature type="region of interest" description="Disordered" evidence="4">
    <location>
        <begin position="121"/>
        <end position="154"/>
    </location>
</feature>
<evidence type="ECO:0000256" key="3">
    <source>
        <dbReference type="RuleBase" id="RU000524"/>
    </source>
</evidence>
<dbReference type="AlphaFoldDB" id="A0A9X1NGH8"/>
<dbReference type="Gene3D" id="2.40.50.140">
    <property type="entry name" value="Nucleic acid-binding proteins"/>
    <property type="match status" value="1"/>
</dbReference>
<dbReference type="CDD" id="cd04496">
    <property type="entry name" value="SSB_OBF"/>
    <property type="match status" value="1"/>
</dbReference>